<gene>
    <name evidence="3" type="ORF">A3G90_04920</name>
</gene>
<feature type="domain" description="DUF4015" evidence="2">
    <location>
        <begin position="70"/>
        <end position="424"/>
    </location>
</feature>
<organism evidence="3 4">
    <name type="scientific">Candidatus Kaiserbacteria bacterium RIFCSPLOWO2_12_FULL_45_26</name>
    <dbReference type="NCBI Taxonomy" id="1798525"/>
    <lineage>
        <taxon>Bacteria</taxon>
        <taxon>Candidatus Kaiseribacteriota</taxon>
    </lineage>
</organism>
<evidence type="ECO:0000313" key="4">
    <source>
        <dbReference type="Proteomes" id="UP000177325"/>
    </source>
</evidence>
<dbReference type="Proteomes" id="UP000177325">
    <property type="component" value="Unassembled WGS sequence"/>
</dbReference>
<dbReference type="STRING" id="1798525.A3G90_04920"/>
<proteinExistence type="predicted"/>
<keyword evidence="1" id="KW-0732">Signal</keyword>
<reference evidence="3 4" key="1">
    <citation type="journal article" date="2016" name="Nat. Commun.">
        <title>Thousands of microbial genomes shed light on interconnected biogeochemical processes in an aquifer system.</title>
        <authorList>
            <person name="Anantharaman K."/>
            <person name="Brown C.T."/>
            <person name="Hug L.A."/>
            <person name="Sharon I."/>
            <person name="Castelle C.J."/>
            <person name="Probst A.J."/>
            <person name="Thomas B.C."/>
            <person name="Singh A."/>
            <person name="Wilkins M.J."/>
            <person name="Karaoz U."/>
            <person name="Brodie E.L."/>
            <person name="Williams K.H."/>
            <person name="Hubbard S.S."/>
            <person name="Banfield J.F."/>
        </authorList>
    </citation>
    <scope>NUCLEOTIDE SEQUENCE [LARGE SCALE GENOMIC DNA]</scope>
</reference>
<feature type="signal peptide" evidence="1">
    <location>
        <begin position="1"/>
        <end position="22"/>
    </location>
</feature>
<dbReference type="InterPro" id="IPR017853">
    <property type="entry name" value="GH"/>
</dbReference>
<dbReference type="EMBL" id="MFMM01000001">
    <property type="protein sequence ID" value="OGG85363.1"/>
    <property type="molecule type" value="Genomic_DNA"/>
</dbReference>
<evidence type="ECO:0000259" key="2">
    <source>
        <dbReference type="Pfam" id="PF13200"/>
    </source>
</evidence>
<evidence type="ECO:0000313" key="3">
    <source>
        <dbReference type="EMBL" id="OGG85363.1"/>
    </source>
</evidence>
<comment type="caution">
    <text evidence="3">The sequence shown here is derived from an EMBL/GenBank/DDBJ whole genome shotgun (WGS) entry which is preliminary data.</text>
</comment>
<feature type="chain" id="PRO_5009524362" description="DUF4015 domain-containing protein" evidence="1">
    <location>
        <begin position="23"/>
        <end position="447"/>
    </location>
</feature>
<sequence>MQKYLGMTLVGFVSLLALLSHASIPRADLTYEKPGTVATKEQTAEEVVKPEPPDTREVVKHVPIPAQVKAIYMTSCVAGTPSFREKLVTLVEETEINSVILDIKDYSGTISFKPTNPALMPGWENARCGARDMKEFVAEMHSKGIYLIGRITVFQDPFHAERFPHLAVKKSDGVSVWHDGKGLSFIDVAAKEYWDHIVALSVDTYNLGFDELNFDYVRYPSDGNMRDILFQHTDGSQWPGDKQANLEAFFAYLEKALDDESKFAAVRHTNTGRATSTPWTSADLFGMTTTNYDDLSIGQVQDRTAPYFDFVAPMVYPSHYPDDYLGLGDPNLSPYKVVYHAMKTGVDRMKSETTPMNGFLHERVGTSTPAVYQKPVYTADRLRTWIQDFDYGGNYDIAEVRAQIQASYDAGVMSFMIWAPSNIYTKGALKAPGTMEVATSSVSNVLE</sequence>
<dbReference type="InterPro" id="IPR025275">
    <property type="entry name" value="DUF4015"/>
</dbReference>
<evidence type="ECO:0000256" key="1">
    <source>
        <dbReference type="SAM" id="SignalP"/>
    </source>
</evidence>
<dbReference type="Pfam" id="PF13200">
    <property type="entry name" value="DUF4015"/>
    <property type="match status" value="1"/>
</dbReference>
<dbReference type="SUPFAM" id="SSF51445">
    <property type="entry name" value="(Trans)glycosidases"/>
    <property type="match status" value="1"/>
</dbReference>
<accession>A0A1F6FHM9</accession>
<dbReference type="AlphaFoldDB" id="A0A1F6FHM9"/>
<protein>
    <recommendedName>
        <fullName evidence="2">DUF4015 domain-containing protein</fullName>
    </recommendedName>
</protein>
<name>A0A1F6FHM9_9BACT</name>